<dbReference type="InterPro" id="IPR003661">
    <property type="entry name" value="HisK_dim/P_dom"/>
</dbReference>
<dbReference type="Gene3D" id="3.30.565.10">
    <property type="entry name" value="Histidine kinase-like ATPase, C-terminal domain"/>
    <property type="match status" value="1"/>
</dbReference>
<gene>
    <name evidence="9" type="ORF">EPA93_21980</name>
</gene>
<dbReference type="RefSeq" id="WP_129889569.1">
    <property type="nucleotide sequence ID" value="NZ_CP035758.1"/>
</dbReference>
<keyword evidence="7" id="KW-0472">Membrane</keyword>
<proteinExistence type="predicted"/>
<dbReference type="SMART" id="SM00387">
    <property type="entry name" value="HATPase_c"/>
    <property type="match status" value="1"/>
</dbReference>
<keyword evidence="3" id="KW-0597">Phosphoprotein</keyword>
<evidence type="ECO:0000313" key="10">
    <source>
        <dbReference type="Proteomes" id="UP000290365"/>
    </source>
</evidence>
<dbReference type="SUPFAM" id="SSF47384">
    <property type="entry name" value="Homodimeric domain of signal transducing histidine kinase"/>
    <property type="match status" value="1"/>
</dbReference>
<dbReference type="KEGG" id="kbs:EPA93_21980"/>
<dbReference type="InterPro" id="IPR036097">
    <property type="entry name" value="HisK_dim/P_sf"/>
</dbReference>
<evidence type="ECO:0000256" key="7">
    <source>
        <dbReference type="SAM" id="Phobius"/>
    </source>
</evidence>
<comment type="catalytic activity">
    <reaction evidence="1">
        <text>ATP + protein L-histidine = ADP + protein N-phospho-L-histidine.</text>
        <dbReference type="EC" id="2.7.13.3"/>
    </reaction>
</comment>
<evidence type="ECO:0000256" key="5">
    <source>
        <dbReference type="ARBA" id="ARBA00022777"/>
    </source>
</evidence>
<dbReference type="PRINTS" id="PR00344">
    <property type="entry name" value="BCTRLSENSOR"/>
</dbReference>
<dbReference type="InterPro" id="IPR050736">
    <property type="entry name" value="Sensor_HK_Regulatory"/>
</dbReference>
<keyword evidence="4" id="KW-0808">Transferase</keyword>
<protein>
    <recommendedName>
        <fullName evidence="2">histidine kinase</fullName>
        <ecNumber evidence="2">2.7.13.3</ecNumber>
    </recommendedName>
</protein>
<dbReference type="PANTHER" id="PTHR43711:SF31">
    <property type="entry name" value="HISTIDINE KINASE"/>
    <property type="match status" value="1"/>
</dbReference>
<dbReference type="SMART" id="SM00388">
    <property type="entry name" value="HisKA"/>
    <property type="match status" value="1"/>
</dbReference>
<dbReference type="EMBL" id="CP035758">
    <property type="protein sequence ID" value="QBD78516.1"/>
    <property type="molecule type" value="Genomic_DNA"/>
</dbReference>
<sequence length="490" mass="54949">MLTYLIRPIQSSQTYLNLLYTFVACILGIFYFPFVLLALVLAMTAPIIIVIIPLAAGVLACCWYFAAFERILVMSWLHIDIAPMSKPRQPHDRWYQRLLGQISNSVLWKSLAYLLLKFPFAVTVFCLSAGLLPSGIAVGLVFLLIMLVFLPFFYLCALIFYGRRAGASLSQYIRLSLIIGTIISCSWLYVLNFLTQWWARFGQTMLGMGDQARRLTEATLIAEQERAKALRAEQSRNELIINVSHELRTPVASIRGHIESLLISCDEEATAAPSPEVLRNYLNIVHRESLRLGSLVNDLLSLARAEASELRLNMEPVAAGNVVEEVYQTLMPLARRERQIVLIRSVVPVLPRVMADRQRLTQVLLNLVRNAITYTPDGGIVSITLRQISQDQLELAVADTGIGISPEDQKRIFDRFYRTDASRTRSSGGFGLGLSIVYDFVTAMGGSISVESREGEGSCFRVILQIAQISQLYPQPATQPLRRPSVPRTY</sequence>
<feature type="domain" description="Histidine kinase" evidence="8">
    <location>
        <begin position="242"/>
        <end position="468"/>
    </location>
</feature>
<evidence type="ECO:0000256" key="3">
    <source>
        <dbReference type="ARBA" id="ARBA00022553"/>
    </source>
</evidence>
<dbReference type="GO" id="GO:0000155">
    <property type="term" value="F:phosphorelay sensor kinase activity"/>
    <property type="evidence" value="ECO:0007669"/>
    <property type="project" value="InterPro"/>
</dbReference>
<dbReference type="SUPFAM" id="SSF55874">
    <property type="entry name" value="ATPase domain of HSP90 chaperone/DNA topoisomerase II/histidine kinase"/>
    <property type="match status" value="1"/>
</dbReference>
<keyword evidence="7" id="KW-0812">Transmembrane</keyword>
<dbReference type="AlphaFoldDB" id="A0A4P6JUA1"/>
<keyword evidence="6" id="KW-0902">Two-component regulatory system</keyword>
<evidence type="ECO:0000256" key="4">
    <source>
        <dbReference type="ARBA" id="ARBA00022679"/>
    </source>
</evidence>
<dbReference type="InterPro" id="IPR003594">
    <property type="entry name" value="HATPase_dom"/>
</dbReference>
<dbReference type="Pfam" id="PF02518">
    <property type="entry name" value="HATPase_c"/>
    <property type="match status" value="1"/>
</dbReference>
<name>A0A4P6JUA1_KTERU</name>
<dbReference type="InterPro" id="IPR005467">
    <property type="entry name" value="His_kinase_dom"/>
</dbReference>
<keyword evidence="10" id="KW-1185">Reference proteome</keyword>
<evidence type="ECO:0000256" key="6">
    <source>
        <dbReference type="ARBA" id="ARBA00023012"/>
    </source>
</evidence>
<dbReference type="PANTHER" id="PTHR43711">
    <property type="entry name" value="TWO-COMPONENT HISTIDINE KINASE"/>
    <property type="match status" value="1"/>
</dbReference>
<dbReference type="OrthoDB" id="9813151at2"/>
<reference evidence="9 10" key="1">
    <citation type="submission" date="2019-01" db="EMBL/GenBank/DDBJ databases">
        <title>Ktedonosporobacter rubrisoli SCAWS-G2.</title>
        <authorList>
            <person name="Huang Y."/>
            <person name="Yan B."/>
        </authorList>
    </citation>
    <scope>NUCLEOTIDE SEQUENCE [LARGE SCALE GENOMIC DNA]</scope>
    <source>
        <strain evidence="9 10">SCAWS-G2</strain>
    </source>
</reference>
<dbReference type="CDD" id="cd16922">
    <property type="entry name" value="HATPase_EvgS-ArcB-TorS-like"/>
    <property type="match status" value="1"/>
</dbReference>
<dbReference type="CDD" id="cd00082">
    <property type="entry name" value="HisKA"/>
    <property type="match status" value="1"/>
</dbReference>
<organism evidence="9 10">
    <name type="scientific">Ktedonosporobacter rubrisoli</name>
    <dbReference type="NCBI Taxonomy" id="2509675"/>
    <lineage>
        <taxon>Bacteria</taxon>
        <taxon>Bacillati</taxon>
        <taxon>Chloroflexota</taxon>
        <taxon>Ktedonobacteria</taxon>
        <taxon>Ktedonobacterales</taxon>
        <taxon>Ktedonosporobacteraceae</taxon>
        <taxon>Ktedonosporobacter</taxon>
    </lineage>
</organism>
<dbReference type="Pfam" id="PF13796">
    <property type="entry name" value="Sensor"/>
    <property type="match status" value="1"/>
</dbReference>
<dbReference type="PROSITE" id="PS51257">
    <property type="entry name" value="PROKAR_LIPOPROTEIN"/>
    <property type="match status" value="1"/>
</dbReference>
<feature type="transmembrane region" description="Helical" evidence="7">
    <location>
        <begin position="47"/>
        <end position="66"/>
    </location>
</feature>
<keyword evidence="7" id="KW-1133">Transmembrane helix</keyword>
<feature type="transmembrane region" description="Helical" evidence="7">
    <location>
        <begin position="20"/>
        <end position="41"/>
    </location>
</feature>
<dbReference type="PROSITE" id="PS50109">
    <property type="entry name" value="HIS_KIN"/>
    <property type="match status" value="1"/>
</dbReference>
<keyword evidence="5" id="KW-0418">Kinase</keyword>
<evidence type="ECO:0000256" key="1">
    <source>
        <dbReference type="ARBA" id="ARBA00000085"/>
    </source>
</evidence>
<dbReference type="Proteomes" id="UP000290365">
    <property type="component" value="Chromosome"/>
</dbReference>
<dbReference type="Pfam" id="PF00512">
    <property type="entry name" value="HisKA"/>
    <property type="match status" value="1"/>
</dbReference>
<dbReference type="InterPro" id="IPR036890">
    <property type="entry name" value="HATPase_C_sf"/>
</dbReference>
<evidence type="ECO:0000259" key="8">
    <source>
        <dbReference type="PROSITE" id="PS50109"/>
    </source>
</evidence>
<feature type="transmembrane region" description="Helical" evidence="7">
    <location>
        <begin position="111"/>
        <end position="132"/>
    </location>
</feature>
<feature type="transmembrane region" description="Helical" evidence="7">
    <location>
        <begin position="138"/>
        <end position="161"/>
    </location>
</feature>
<accession>A0A4P6JUA1</accession>
<dbReference type="FunFam" id="1.10.287.130:FF:000001">
    <property type="entry name" value="Two-component sensor histidine kinase"/>
    <property type="match status" value="1"/>
</dbReference>
<evidence type="ECO:0000313" key="9">
    <source>
        <dbReference type="EMBL" id="QBD78516.1"/>
    </source>
</evidence>
<dbReference type="Gene3D" id="1.10.287.130">
    <property type="match status" value="1"/>
</dbReference>
<evidence type="ECO:0000256" key="2">
    <source>
        <dbReference type="ARBA" id="ARBA00012438"/>
    </source>
</evidence>
<dbReference type="InterPro" id="IPR004358">
    <property type="entry name" value="Sig_transdc_His_kin-like_C"/>
</dbReference>
<dbReference type="InterPro" id="IPR025828">
    <property type="entry name" value="Put_sensor_dom"/>
</dbReference>
<feature type="transmembrane region" description="Helical" evidence="7">
    <location>
        <begin position="173"/>
        <end position="198"/>
    </location>
</feature>
<dbReference type="EC" id="2.7.13.3" evidence="2"/>
<dbReference type="FunFam" id="3.30.565.10:FF:000049">
    <property type="entry name" value="Two-component sensor histidine kinase"/>
    <property type="match status" value="1"/>
</dbReference>